<evidence type="ECO:0000256" key="1">
    <source>
        <dbReference type="SAM" id="Phobius"/>
    </source>
</evidence>
<evidence type="ECO:0000313" key="4">
    <source>
        <dbReference type="Proteomes" id="UP000254603"/>
    </source>
</evidence>
<feature type="transmembrane region" description="Helical" evidence="1">
    <location>
        <begin position="46"/>
        <end position="65"/>
    </location>
</feature>
<protein>
    <submittedName>
        <fullName evidence="3">Uncharacterized protein</fullName>
    </submittedName>
</protein>
<dbReference type="Proteomes" id="UP000594903">
    <property type="component" value="Chromosome"/>
</dbReference>
<name>A0A378XCT5_9BURK</name>
<keyword evidence="1" id="KW-1133">Transmembrane helix</keyword>
<keyword evidence="1" id="KW-0472">Membrane</keyword>
<keyword evidence="1" id="KW-0812">Transmembrane</keyword>
<reference evidence="2 5" key="2">
    <citation type="submission" date="2020-12" db="EMBL/GenBank/DDBJ databases">
        <title>FDA dAtabase for Regulatory Grade micrObial Sequences (FDA-ARGOS): Supporting development and validation of Infectious Disease Dx tests.</title>
        <authorList>
            <person name="Sproer C."/>
            <person name="Gronow S."/>
            <person name="Severitt S."/>
            <person name="Schroder I."/>
            <person name="Tallon L."/>
            <person name="Sadzewicz L."/>
            <person name="Zhao X."/>
            <person name="Boylan J."/>
            <person name="Ott S."/>
            <person name="Bowen H."/>
            <person name="Vavikolanu K."/>
            <person name="Mehta A."/>
            <person name="Aluvathingal J."/>
            <person name="Nadendla S."/>
            <person name="Lowell S."/>
            <person name="Myers T."/>
            <person name="Yan Y."/>
            <person name="Sichtig H."/>
        </authorList>
    </citation>
    <scope>NUCLEOTIDE SEQUENCE [LARGE SCALE GENOMIC DNA]</scope>
    <source>
        <strain evidence="2 5">FDAARGOS_872</strain>
    </source>
</reference>
<evidence type="ECO:0000313" key="3">
    <source>
        <dbReference type="EMBL" id="SUA50602.1"/>
    </source>
</evidence>
<dbReference type="Proteomes" id="UP000254603">
    <property type="component" value="Unassembled WGS sequence"/>
</dbReference>
<dbReference type="AlphaFoldDB" id="A0A378XCT5"/>
<dbReference type="STRING" id="1122619.GCA_000373745_02356"/>
<evidence type="ECO:0000313" key="5">
    <source>
        <dbReference type="Proteomes" id="UP000594903"/>
    </source>
</evidence>
<dbReference type="EMBL" id="CP065725">
    <property type="protein sequence ID" value="QPT40283.1"/>
    <property type="molecule type" value="Genomic_DNA"/>
</dbReference>
<proteinExistence type="predicted"/>
<dbReference type="RefSeq" id="WP_018575542.1">
    <property type="nucleotide sequence ID" value="NZ_CP065725.1"/>
</dbReference>
<organism evidence="3 4">
    <name type="scientific">Oligella ureolytica</name>
    <dbReference type="NCBI Taxonomy" id="90244"/>
    <lineage>
        <taxon>Bacteria</taxon>
        <taxon>Pseudomonadati</taxon>
        <taxon>Pseudomonadota</taxon>
        <taxon>Betaproteobacteria</taxon>
        <taxon>Burkholderiales</taxon>
        <taxon>Alcaligenaceae</taxon>
        <taxon>Oligella</taxon>
    </lineage>
</organism>
<keyword evidence="5" id="KW-1185">Reference proteome</keyword>
<reference evidence="3 4" key="1">
    <citation type="submission" date="2018-06" db="EMBL/GenBank/DDBJ databases">
        <authorList>
            <consortium name="Pathogen Informatics"/>
            <person name="Doyle S."/>
        </authorList>
    </citation>
    <scope>NUCLEOTIDE SEQUENCE [LARGE SCALE GENOMIC DNA]</scope>
    <source>
        <strain evidence="3 4">NCTC11997</strain>
    </source>
</reference>
<accession>A0A378XCT5</accession>
<gene>
    <name evidence="2" type="ORF">I6G29_01220</name>
    <name evidence="3" type="ORF">NCTC11997_00285</name>
</gene>
<evidence type="ECO:0000313" key="2">
    <source>
        <dbReference type="EMBL" id="QPT40283.1"/>
    </source>
</evidence>
<dbReference type="EMBL" id="UGSB01000001">
    <property type="protein sequence ID" value="SUA50602.1"/>
    <property type="molecule type" value="Genomic_DNA"/>
</dbReference>
<sequence length="68" mass="8244">MFIVIRYLFLLLIVFWVLRFFSRTVDFYWRHTIGAFFNWLGVNGDLMMKIIIGLSIGVTLLFALYQWF</sequence>
<dbReference type="OrthoDB" id="8689844at2"/>